<dbReference type="Gramene" id="KQJ87221">
    <property type="protein sequence ID" value="KQJ87221"/>
    <property type="gene ID" value="BRADI_4g09863v3"/>
</dbReference>
<protein>
    <submittedName>
        <fullName evidence="1 2">Uncharacterized protein</fullName>
    </submittedName>
</protein>
<dbReference type="EMBL" id="CM000883">
    <property type="protein sequence ID" value="KQJ87221.1"/>
    <property type="molecule type" value="Genomic_DNA"/>
</dbReference>
<proteinExistence type="predicted"/>
<evidence type="ECO:0000313" key="2">
    <source>
        <dbReference type="EnsemblPlants" id="KQJ87221"/>
    </source>
</evidence>
<dbReference type="Proteomes" id="UP000008810">
    <property type="component" value="Chromosome 4"/>
</dbReference>
<gene>
    <name evidence="1" type="ORF">BRADI_4g09863v3</name>
</gene>
<dbReference type="AlphaFoldDB" id="A0A0Q3L3P5"/>
<reference evidence="1" key="2">
    <citation type="submission" date="2017-06" db="EMBL/GenBank/DDBJ databases">
        <title>WGS assembly of Brachypodium distachyon.</title>
        <authorList>
            <consortium name="The International Brachypodium Initiative"/>
            <person name="Lucas S."/>
            <person name="Harmon-Smith M."/>
            <person name="Lail K."/>
            <person name="Tice H."/>
            <person name="Grimwood J."/>
            <person name="Bruce D."/>
            <person name="Barry K."/>
            <person name="Shu S."/>
            <person name="Lindquist E."/>
            <person name="Wang M."/>
            <person name="Pitluck S."/>
            <person name="Vogel J.P."/>
            <person name="Garvin D.F."/>
            <person name="Mockler T.C."/>
            <person name="Schmutz J."/>
            <person name="Rokhsar D."/>
            <person name="Bevan M.W."/>
        </authorList>
    </citation>
    <scope>NUCLEOTIDE SEQUENCE</scope>
    <source>
        <strain evidence="1">Bd21</strain>
    </source>
</reference>
<organism evidence="1">
    <name type="scientific">Brachypodium distachyon</name>
    <name type="common">Purple false brome</name>
    <name type="synonym">Trachynia distachya</name>
    <dbReference type="NCBI Taxonomy" id="15368"/>
    <lineage>
        <taxon>Eukaryota</taxon>
        <taxon>Viridiplantae</taxon>
        <taxon>Streptophyta</taxon>
        <taxon>Embryophyta</taxon>
        <taxon>Tracheophyta</taxon>
        <taxon>Spermatophyta</taxon>
        <taxon>Magnoliopsida</taxon>
        <taxon>Liliopsida</taxon>
        <taxon>Poales</taxon>
        <taxon>Poaceae</taxon>
        <taxon>BOP clade</taxon>
        <taxon>Pooideae</taxon>
        <taxon>Stipodae</taxon>
        <taxon>Brachypodieae</taxon>
        <taxon>Brachypodium</taxon>
    </lineage>
</organism>
<evidence type="ECO:0000313" key="3">
    <source>
        <dbReference type="Proteomes" id="UP000008810"/>
    </source>
</evidence>
<dbReference type="InParanoid" id="A0A0Q3L3P5"/>
<reference evidence="2" key="3">
    <citation type="submission" date="2018-08" db="UniProtKB">
        <authorList>
            <consortium name="EnsemblPlants"/>
        </authorList>
    </citation>
    <scope>IDENTIFICATION</scope>
    <source>
        <strain evidence="2">cv. Bd21</strain>
    </source>
</reference>
<reference evidence="1 2" key="1">
    <citation type="journal article" date="2010" name="Nature">
        <title>Genome sequencing and analysis of the model grass Brachypodium distachyon.</title>
        <authorList>
            <consortium name="International Brachypodium Initiative"/>
        </authorList>
    </citation>
    <scope>NUCLEOTIDE SEQUENCE [LARGE SCALE GENOMIC DNA]</scope>
    <source>
        <strain evidence="1 2">Bd21</strain>
    </source>
</reference>
<dbReference type="EnsemblPlants" id="KQJ87221">
    <property type="protein sequence ID" value="KQJ87221"/>
    <property type="gene ID" value="BRADI_4g09863v3"/>
</dbReference>
<evidence type="ECO:0000313" key="1">
    <source>
        <dbReference type="EMBL" id="KQJ87221.1"/>
    </source>
</evidence>
<name>A0A0Q3L3P5_BRADI</name>
<accession>A0A0Q3L3P5</accession>
<sequence length="55" mass="6404">MEIWDEEELIRKLQEFLKNKRYVASLVQPNIFIDILMVTLVAKSADEARGSDSHI</sequence>
<keyword evidence="3" id="KW-1185">Reference proteome</keyword>